<name>A0A450SQ82_9GAMM</name>
<evidence type="ECO:0000313" key="1">
    <source>
        <dbReference type="EMBL" id="VFJ56163.1"/>
    </source>
</evidence>
<protein>
    <submittedName>
        <fullName evidence="1">Uncharacterized protein</fullName>
    </submittedName>
</protein>
<organism evidence="1">
    <name type="scientific">Candidatus Kentrum sp. FW</name>
    <dbReference type="NCBI Taxonomy" id="2126338"/>
    <lineage>
        <taxon>Bacteria</taxon>
        <taxon>Pseudomonadati</taxon>
        <taxon>Pseudomonadota</taxon>
        <taxon>Gammaproteobacteria</taxon>
        <taxon>Candidatus Kentrum</taxon>
    </lineage>
</organism>
<reference evidence="1" key="1">
    <citation type="submission" date="2019-02" db="EMBL/GenBank/DDBJ databases">
        <authorList>
            <person name="Gruber-Vodicka R. H."/>
            <person name="Seah K. B. B."/>
        </authorList>
    </citation>
    <scope>NUCLEOTIDE SEQUENCE</scope>
    <source>
        <strain evidence="1">BECK_BZ106</strain>
    </source>
</reference>
<accession>A0A450SQ82</accession>
<dbReference type="AlphaFoldDB" id="A0A450SQ82"/>
<proteinExistence type="predicted"/>
<gene>
    <name evidence="1" type="ORF">BECKFW1821B_GA0114236_10267</name>
</gene>
<dbReference type="EMBL" id="CAADFD010000026">
    <property type="protein sequence ID" value="VFJ56163.1"/>
    <property type="molecule type" value="Genomic_DNA"/>
</dbReference>
<sequence>MGLARFYLAVGKEVPFGARNQDALGLSMSLNMLVGASGGVGHTGTDCRNWMEETGFRDIR</sequence>